<keyword evidence="5 11" id="KW-0812">Transmembrane</keyword>
<dbReference type="GO" id="GO:0009252">
    <property type="term" value="P:peptidoglycan biosynthetic process"/>
    <property type="evidence" value="ECO:0007669"/>
    <property type="project" value="UniProtKB-UniRule"/>
</dbReference>
<feature type="transmembrane region" description="Helical" evidence="11">
    <location>
        <begin position="222"/>
        <end position="242"/>
    </location>
</feature>
<evidence type="ECO:0000256" key="11">
    <source>
        <dbReference type="HAMAP-Rule" id="MF_02079"/>
    </source>
</evidence>
<dbReference type="PROSITE" id="PS00428">
    <property type="entry name" value="FTSW_RODA_SPOVE"/>
    <property type="match status" value="1"/>
</dbReference>
<keyword evidence="8 11" id="KW-1133">Transmembrane helix</keyword>
<evidence type="ECO:0000256" key="7">
    <source>
        <dbReference type="ARBA" id="ARBA00022984"/>
    </source>
</evidence>
<dbReference type="EC" id="2.4.99.28" evidence="11"/>
<feature type="transmembrane region" description="Helical" evidence="11">
    <location>
        <begin position="380"/>
        <end position="402"/>
    </location>
</feature>
<feature type="transmembrane region" description="Helical" evidence="11">
    <location>
        <begin position="12"/>
        <end position="32"/>
    </location>
</feature>
<keyword evidence="2 11" id="KW-1003">Cell membrane</keyword>
<evidence type="ECO:0000313" key="12">
    <source>
        <dbReference type="EMBL" id="MDF1611101.1"/>
    </source>
</evidence>
<gene>
    <name evidence="11 12" type="primary">rodA</name>
    <name evidence="12" type="ORF">P0M35_02990</name>
</gene>
<evidence type="ECO:0000256" key="8">
    <source>
        <dbReference type="ARBA" id="ARBA00022989"/>
    </source>
</evidence>
<evidence type="ECO:0000256" key="4">
    <source>
        <dbReference type="ARBA" id="ARBA00022679"/>
    </source>
</evidence>
<dbReference type="GO" id="GO:0071555">
    <property type="term" value="P:cell wall organization"/>
    <property type="evidence" value="ECO:0007669"/>
    <property type="project" value="UniProtKB-KW"/>
</dbReference>
<keyword evidence="3 11" id="KW-0328">Glycosyltransferase</keyword>
<dbReference type="PANTHER" id="PTHR30474:SF1">
    <property type="entry name" value="PEPTIDOGLYCAN GLYCOSYLTRANSFERASE MRDB"/>
    <property type="match status" value="1"/>
</dbReference>
<evidence type="ECO:0000256" key="10">
    <source>
        <dbReference type="ARBA" id="ARBA00023316"/>
    </source>
</evidence>
<dbReference type="HAMAP" id="MF_02079">
    <property type="entry name" value="PGT_RodA"/>
    <property type="match status" value="1"/>
</dbReference>
<evidence type="ECO:0000256" key="3">
    <source>
        <dbReference type="ARBA" id="ARBA00022676"/>
    </source>
</evidence>
<evidence type="ECO:0000256" key="9">
    <source>
        <dbReference type="ARBA" id="ARBA00023136"/>
    </source>
</evidence>
<dbReference type="GO" id="GO:0005886">
    <property type="term" value="C:plasma membrane"/>
    <property type="evidence" value="ECO:0007669"/>
    <property type="project" value="UniProtKB-SubCell"/>
</dbReference>
<dbReference type="PANTHER" id="PTHR30474">
    <property type="entry name" value="CELL CYCLE PROTEIN"/>
    <property type="match status" value="1"/>
</dbReference>
<dbReference type="EMBL" id="JARGDL010000002">
    <property type="protein sequence ID" value="MDF1611101.1"/>
    <property type="molecule type" value="Genomic_DNA"/>
</dbReference>
<dbReference type="Pfam" id="PF01098">
    <property type="entry name" value="FTSW_RODA_SPOVE"/>
    <property type="match status" value="1"/>
</dbReference>
<feature type="transmembrane region" description="Helical" evidence="11">
    <location>
        <begin position="107"/>
        <end position="127"/>
    </location>
</feature>
<feature type="transmembrane region" description="Helical" evidence="11">
    <location>
        <begin position="346"/>
        <end position="368"/>
    </location>
</feature>
<feature type="transmembrane region" description="Helical" evidence="11">
    <location>
        <begin position="163"/>
        <end position="185"/>
    </location>
</feature>
<keyword evidence="4 11" id="KW-0808">Transferase</keyword>
<keyword evidence="6 11" id="KW-0133">Cell shape</keyword>
<dbReference type="NCBIfam" id="TIGR02210">
    <property type="entry name" value="rodA_shape"/>
    <property type="match status" value="1"/>
</dbReference>
<organism evidence="12 13">
    <name type="scientific">Stygiobacter electus</name>
    <dbReference type="NCBI Taxonomy" id="3032292"/>
    <lineage>
        <taxon>Bacteria</taxon>
        <taxon>Pseudomonadati</taxon>
        <taxon>Ignavibacteriota</taxon>
        <taxon>Ignavibacteria</taxon>
        <taxon>Ignavibacteriales</taxon>
        <taxon>Melioribacteraceae</taxon>
        <taxon>Stygiobacter</taxon>
    </lineage>
</organism>
<keyword evidence="13" id="KW-1185">Reference proteome</keyword>
<dbReference type="GO" id="GO:0051301">
    <property type="term" value="P:cell division"/>
    <property type="evidence" value="ECO:0007669"/>
    <property type="project" value="InterPro"/>
</dbReference>
<dbReference type="InterPro" id="IPR001182">
    <property type="entry name" value="FtsW/RodA"/>
</dbReference>
<dbReference type="InterPro" id="IPR018365">
    <property type="entry name" value="Cell_cycle_FtsW-rel_CS"/>
</dbReference>
<dbReference type="InterPro" id="IPR011923">
    <property type="entry name" value="RodA/MrdB"/>
</dbReference>
<sequence>MKIEYRLQDRFDFAVFIPVIGLIIFGLLAIYSSTVNHPVANGNFSKQLIFFVIGLFIFLIIYSLPQQTIKMFAIPSYAISLFFLIAVLVIGKTIYGAKSWFGFGGFGFQPSEFAKLGTILMLAYWLTYKNRDINNFKDLAVSLAIGFSPIILIMLEPDMGTSIVFALITLVMIFWSGISLFGIFVVLSPGIVVFSSIFGKAALIFTLLLVLAALFFFKKDLFNSIVIFVINLSSGFFFDYVFKILKPHQQKRIESFIDPMADPLGSGYNALQAKVAVGSGGLFGKGFLQGNQTQLRFIPQQWTDFIYCVIGEEFGFIGSVIVIVLFLILFLRLLNIANTAKDNFSVLVVVGILTLYFVHFALNIGMNLGITPVIGIPLPFLSYGGSSLIINLIMIGIVLNIYRNRKTHT</sequence>
<dbReference type="Proteomes" id="UP001221302">
    <property type="component" value="Unassembled WGS sequence"/>
</dbReference>
<protein>
    <recommendedName>
        <fullName evidence="11">Peptidoglycan glycosyltransferase RodA</fullName>
        <shortName evidence="11">PGT</shortName>
        <ecNumber evidence="11">2.4.99.28</ecNumber>
    </recommendedName>
    <alternativeName>
        <fullName evidence="11">Cell elongation protein RodA</fullName>
    </alternativeName>
    <alternativeName>
        <fullName evidence="11">Cell wall polymerase</fullName>
    </alternativeName>
    <alternativeName>
        <fullName evidence="11">Peptidoglycan polymerase</fullName>
        <shortName evidence="11">PG polymerase</shortName>
    </alternativeName>
</protein>
<keyword evidence="7 11" id="KW-0573">Peptidoglycan synthesis</keyword>
<evidence type="ECO:0000256" key="5">
    <source>
        <dbReference type="ARBA" id="ARBA00022692"/>
    </source>
</evidence>
<dbReference type="GO" id="GO:0032153">
    <property type="term" value="C:cell division site"/>
    <property type="evidence" value="ECO:0007669"/>
    <property type="project" value="TreeGrafter"/>
</dbReference>
<name>A0AAE3TC43_9BACT</name>
<comment type="catalytic activity">
    <reaction evidence="11">
        <text>[GlcNAc-(1-&gt;4)-Mur2Ac(oyl-L-Ala-gamma-D-Glu-L-Lys-D-Ala-D-Ala)](n)-di-trans,octa-cis-undecaprenyl diphosphate + beta-D-GlcNAc-(1-&gt;4)-Mur2Ac(oyl-L-Ala-gamma-D-Glu-L-Lys-D-Ala-D-Ala)-di-trans,octa-cis-undecaprenyl diphosphate = [GlcNAc-(1-&gt;4)-Mur2Ac(oyl-L-Ala-gamma-D-Glu-L-Lys-D-Ala-D-Ala)](n+1)-di-trans,octa-cis-undecaprenyl diphosphate + di-trans,octa-cis-undecaprenyl diphosphate + H(+)</text>
        <dbReference type="Rhea" id="RHEA:23708"/>
        <dbReference type="Rhea" id="RHEA-COMP:9602"/>
        <dbReference type="Rhea" id="RHEA-COMP:9603"/>
        <dbReference type="ChEBI" id="CHEBI:15378"/>
        <dbReference type="ChEBI" id="CHEBI:58405"/>
        <dbReference type="ChEBI" id="CHEBI:60033"/>
        <dbReference type="ChEBI" id="CHEBI:78435"/>
        <dbReference type="EC" id="2.4.99.28"/>
    </reaction>
</comment>
<evidence type="ECO:0000256" key="6">
    <source>
        <dbReference type="ARBA" id="ARBA00022960"/>
    </source>
</evidence>
<accession>A0AAE3TC43</accession>
<feature type="transmembrane region" description="Helical" evidence="11">
    <location>
        <begin position="197"/>
        <end position="216"/>
    </location>
</feature>
<feature type="transmembrane region" description="Helical" evidence="11">
    <location>
        <begin position="76"/>
        <end position="95"/>
    </location>
</feature>
<comment type="pathway">
    <text evidence="11">Cell wall biogenesis; peptidoglycan biosynthesis.</text>
</comment>
<feature type="transmembrane region" description="Helical" evidence="11">
    <location>
        <begin position="314"/>
        <end position="334"/>
    </location>
</feature>
<proteinExistence type="inferred from homology"/>
<dbReference type="RefSeq" id="WP_321534865.1">
    <property type="nucleotide sequence ID" value="NZ_JARGDL010000002.1"/>
</dbReference>
<dbReference type="GO" id="GO:0008360">
    <property type="term" value="P:regulation of cell shape"/>
    <property type="evidence" value="ECO:0007669"/>
    <property type="project" value="UniProtKB-KW"/>
</dbReference>
<feature type="transmembrane region" description="Helical" evidence="11">
    <location>
        <begin position="44"/>
        <end position="64"/>
    </location>
</feature>
<dbReference type="GO" id="GO:0008955">
    <property type="term" value="F:peptidoglycan glycosyltransferase activity"/>
    <property type="evidence" value="ECO:0007669"/>
    <property type="project" value="UniProtKB-UniRule"/>
</dbReference>
<evidence type="ECO:0000313" key="13">
    <source>
        <dbReference type="Proteomes" id="UP001221302"/>
    </source>
</evidence>
<comment type="function">
    <text evidence="11">Peptidoglycan polymerase that is essential for cell wall elongation.</text>
</comment>
<evidence type="ECO:0000256" key="1">
    <source>
        <dbReference type="ARBA" id="ARBA00004141"/>
    </source>
</evidence>
<keyword evidence="10 11" id="KW-0961">Cell wall biogenesis/degradation</keyword>
<reference evidence="12" key="1">
    <citation type="submission" date="2023-03" db="EMBL/GenBank/DDBJ databases">
        <title>Stygiobacter electus gen. nov., sp. nov., facultatively anaerobic thermotolerant bacterium of the class Ignavibacteria from a well of Yessentuki mineral water deposit.</title>
        <authorList>
            <person name="Podosokorskaya O.A."/>
            <person name="Elcheninov A.G."/>
            <person name="Petrova N.F."/>
            <person name="Zavarzina D.G."/>
            <person name="Kublanov I.V."/>
            <person name="Merkel A.Y."/>
        </authorList>
    </citation>
    <scope>NUCLEOTIDE SEQUENCE</scope>
    <source>
        <strain evidence="12">09-Me</strain>
    </source>
</reference>
<evidence type="ECO:0000256" key="2">
    <source>
        <dbReference type="ARBA" id="ARBA00022475"/>
    </source>
</evidence>
<comment type="similarity">
    <text evidence="11">Belongs to the SEDS family. MrdB/RodA subfamily.</text>
</comment>
<dbReference type="NCBIfam" id="NF037961">
    <property type="entry name" value="RodA_shape"/>
    <property type="match status" value="1"/>
</dbReference>
<comment type="subcellular location">
    <subcellularLocation>
        <location evidence="11">Cell membrane</location>
        <topology evidence="11">Multi-pass membrane protein</topology>
    </subcellularLocation>
    <subcellularLocation>
        <location evidence="1">Membrane</location>
        <topology evidence="1">Multi-pass membrane protein</topology>
    </subcellularLocation>
</comment>
<dbReference type="GO" id="GO:0015648">
    <property type="term" value="F:lipid-linked peptidoglycan transporter activity"/>
    <property type="evidence" value="ECO:0007669"/>
    <property type="project" value="TreeGrafter"/>
</dbReference>
<keyword evidence="9 11" id="KW-0472">Membrane</keyword>
<comment type="caution">
    <text evidence="12">The sequence shown here is derived from an EMBL/GenBank/DDBJ whole genome shotgun (WGS) entry which is preliminary data.</text>
</comment>
<dbReference type="AlphaFoldDB" id="A0AAE3TC43"/>